<dbReference type="EMBL" id="FJUW01000037">
    <property type="protein sequence ID" value="CZT05959.1"/>
    <property type="molecule type" value="Genomic_DNA"/>
</dbReference>
<evidence type="ECO:0000313" key="2">
    <source>
        <dbReference type="Proteomes" id="UP000178129"/>
    </source>
</evidence>
<proteinExistence type="predicted"/>
<name>A0A1E1L612_9HELO</name>
<comment type="caution">
    <text evidence="1">The sequence shown here is derived from an EMBL/GenBank/DDBJ whole genome shotgun (WGS) entry which is preliminary data.</text>
</comment>
<dbReference type="AlphaFoldDB" id="A0A1E1L612"/>
<keyword evidence="2" id="KW-1185">Reference proteome</keyword>
<dbReference type="InParanoid" id="A0A1E1L612"/>
<evidence type="ECO:0000313" key="1">
    <source>
        <dbReference type="EMBL" id="CZT05959.1"/>
    </source>
</evidence>
<protein>
    <submittedName>
        <fullName evidence="1">Uncharacterized protein</fullName>
    </submittedName>
</protein>
<reference evidence="2" key="1">
    <citation type="submission" date="2016-03" db="EMBL/GenBank/DDBJ databases">
        <authorList>
            <person name="Ploux O."/>
        </authorList>
    </citation>
    <scope>NUCLEOTIDE SEQUENCE [LARGE SCALE GENOMIC DNA]</scope>
    <source>
        <strain evidence="2">UK7</strain>
    </source>
</reference>
<accession>A0A1E1L612</accession>
<organism evidence="1 2">
    <name type="scientific">Rhynchosporium graminicola</name>
    <dbReference type="NCBI Taxonomy" id="2792576"/>
    <lineage>
        <taxon>Eukaryota</taxon>
        <taxon>Fungi</taxon>
        <taxon>Dikarya</taxon>
        <taxon>Ascomycota</taxon>
        <taxon>Pezizomycotina</taxon>
        <taxon>Leotiomycetes</taxon>
        <taxon>Helotiales</taxon>
        <taxon>Ploettnerulaceae</taxon>
        <taxon>Rhynchosporium</taxon>
    </lineage>
</organism>
<sequence>MNGISPGCEIDMLMHIKATTSLSLIPTSQSQQTSHLCGSPTLVGLRYRFKVISL</sequence>
<gene>
    <name evidence="1" type="ORF">RCO7_14854</name>
</gene>
<dbReference type="Proteomes" id="UP000178129">
    <property type="component" value="Unassembled WGS sequence"/>
</dbReference>